<dbReference type="Pfam" id="PF00561">
    <property type="entry name" value="Abhydrolase_1"/>
    <property type="match status" value="1"/>
</dbReference>
<dbReference type="RefSeq" id="XP_033587761.1">
    <property type="nucleotide sequence ID" value="XM_033734135.1"/>
</dbReference>
<dbReference type="PROSITE" id="PS00383">
    <property type="entry name" value="TYR_PHOSPHATASE_1"/>
    <property type="match status" value="1"/>
</dbReference>
<organism evidence="2 3">
    <name type="scientific">Neohortaea acidophila</name>
    <dbReference type="NCBI Taxonomy" id="245834"/>
    <lineage>
        <taxon>Eukaryota</taxon>
        <taxon>Fungi</taxon>
        <taxon>Dikarya</taxon>
        <taxon>Ascomycota</taxon>
        <taxon>Pezizomycotina</taxon>
        <taxon>Dothideomycetes</taxon>
        <taxon>Dothideomycetidae</taxon>
        <taxon>Mycosphaerellales</taxon>
        <taxon>Teratosphaeriaceae</taxon>
        <taxon>Neohortaea</taxon>
    </lineage>
</organism>
<dbReference type="GeneID" id="54475137"/>
<evidence type="ECO:0000259" key="1">
    <source>
        <dbReference type="PROSITE" id="PS50056"/>
    </source>
</evidence>
<dbReference type="SUPFAM" id="SSF53474">
    <property type="entry name" value="alpha/beta-Hydrolases"/>
    <property type="match status" value="1"/>
</dbReference>
<name>A0A6A6PNC3_9PEZI</name>
<evidence type="ECO:0000313" key="2">
    <source>
        <dbReference type="EMBL" id="KAF2481191.1"/>
    </source>
</evidence>
<dbReference type="InterPro" id="IPR029021">
    <property type="entry name" value="Prot-tyrosine_phosphatase-like"/>
</dbReference>
<keyword evidence="3" id="KW-1185">Reference proteome</keyword>
<dbReference type="GO" id="GO:0004484">
    <property type="term" value="F:mRNA guanylyltransferase activity"/>
    <property type="evidence" value="ECO:0007669"/>
    <property type="project" value="TreeGrafter"/>
</dbReference>
<dbReference type="PANTHER" id="PTHR10367">
    <property type="entry name" value="MRNA-CAPPING ENZYME"/>
    <property type="match status" value="1"/>
</dbReference>
<dbReference type="InterPro" id="IPR029058">
    <property type="entry name" value="AB_hydrolase_fold"/>
</dbReference>
<feature type="domain" description="Tyrosine specific protein phosphatases" evidence="1">
    <location>
        <begin position="541"/>
        <end position="605"/>
    </location>
</feature>
<dbReference type="Gene3D" id="3.90.190.10">
    <property type="entry name" value="Protein tyrosine phosphatase superfamily"/>
    <property type="match status" value="1"/>
</dbReference>
<dbReference type="PANTHER" id="PTHR10367:SF25">
    <property type="entry name" value="DUAL SPECIFICITY PHOSPHATASE CATALYTIC DOMAIN PROTEIN (AFU_ORTHOLOGUE AFUA_1G03540)"/>
    <property type="match status" value="1"/>
</dbReference>
<dbReference type="PROSITE" id="PS50056">
    <property type="entry name" value="TYR_PHOSPHATASE_2"/>
    <property type="match status" value="1"/>
</dbReference>
<dbReference type="Proteomes" id="UP000799767">
    <property type="component" value="Unassembled WGS sequence"/>
</dbReference>
<dbReference type="InterPro" id="IPR000387">
    <property type="entry name" value="Tyr_Pase_dom"/>
</dbReference>
<dbReference type="InterPro" id="IPR051029">
    <property type="entry name" value="mRNA_Capping_Enz/RNA_Phosphat"/>
</dbReference>
<dbReference type="FunFam" id="3.90.190.10:FF:000090">
    <property type="entry name" value="Dual specificity phosphatase catalytic domain protein"/>
    <property type="match status" value="1"/>
</dbReference>
<proteinExistence type="predicted"/>
<reference evidence="2" key="1">
    <citation type="journal article" date="2020" name="Stud. Mycol.">
        <title>101 Dothideomycetes genomes: a test case for predicting lifestyles and emergence of pathogens.</title>
        <authorList>
            <person name="Haridas S."/>
            <person name="Albert R."/>
            <person name="Binder M."/>
            <person name="Bloem J."/>
            <person name="Labutti K."/>
            <person name="Salamov A."/>
            <person name="Andreopoulos B."/>
            <person name="Baker S."/>
            <person name="Barry K."/>
            <person name="Bills G."/>
            <person name="Bluhm B."/>
            <person name="Cannon C."/>
            <person name="Castanera R."/>
            <person name="Culley D."/>
            <person name="Daum C."/>
            <person name="Ezra D."/>
            <person name="Gonzalez J."/>
            <person name="Henrissat B."/>
            <person name="Kuo A."/>
            <person name="Liang C."/>
            <person name="Lipzen A."/>
            <person name="Lutzoni F."/>
            <person name="Magnuson J."/>
            <person name="Mondo S."/>
            <person name="Nolan M."/>
            <person name="Ohm R."/>
            <person name="Pangilinan J."/>
            <person name="Park H.-J."/>
            <person name="Ramirez L."/>
            <person name="Alfaro M."/>
            <person name="Sun H."/>
            <person name="Tritt A."/>
            <person name="Yoshinaga Y."/>
            <person name="Zwiers L.-H."/>
            <person name="Turgeon B."/>
            <person name="Goodwin S."/>
            <person name="Spatafora J."/>
            <person name="Crous P."/>
            <person name="Grigoriev I."/>
        </authorList>
    </citation>
    <scope>NUCLEOTIDE SEQUENCE</scope>
    <source>
        <strain evidence="2">CBS 113389</strain>
    </source>
</reference>
<sequence>MDNVAVRASMESLTDHLVRSKWTLISGGVALGLFILWRSQHDRASQKRIKAATATEPSLLRKHTTYEAYNTPSHFTYPKIRTFYKEHQQASKLPRDIPLLVFIHGLGGSVAQFEPLLTSLINVASCLAIDLPGCGLSDFSPKDPRAYTTLALAELVVAAIDKFRDAQNGQKVVLIGHSMGCSITALLASSASPLHSSTKDFVAGMVSICPRATSFSAAEVLTLKRLQGLPTYIFDLFRWYDRRGGINSRSVSRMVGEAADEDTRKLQLQFNEQSQSAVFQLMAAGGVGRFELPGQDIWSTIKVPLFLVAGQADHLTPVAEVEQINTWLTERAHGSPQPARTIRSVPLPTVAGDTLGLQRKAQTNAIDLDRPRMDSGTAIQDEHTATKHSFALKTTIFPAPSGHGLMYVSSTVRVLSGMIENFLARHVDERLGQGWQLQHLTTSGKWDVKNLKKWQSIDACSAPIAGLFRAMKTMREVDDVHCPKEFVKHFSRNAVEDGVAIVVDISHETPVYHPKGLEDAGVEYHKFPTVSKETPKAEEVQGFIDLVDKIRETKMVVPPATIGVHCHYGFNRTGFFLICYMVERLDYRLQDAIAEFAEKRPPGVKHSHFVNELYVRYAVHMERRGTVVG</sequence>
<dbReference type="AlphaFoldDB" id="A0A6A6PNC3"/>
<dbReference type="Gene3D" id="3.40.50.1820">
    <property type="entry name" value="alpha/beta hydrolase"/>
    <property type="match status" value="1"/>
</dbReference>
<dbReference type="InterPro" id="IPR016130">
    <property type="entry name" value="Tyr_Pase_AS"/>
</dbReference>
<dbReference type="OrthoDB" id="428974at2759"/>
<protein>
    <submittedName>
        <fullName evidence="2">Dual specificity phosphatase catalytic domain protein</fullName>
    </submittedName>
</protein>
<evidence type="ECO:0000313" key="3">
    <source>
        <dbReference type="Proteomes" id="UP000799767"/>
    </source>
</evidence>
<dbReference type="Pfam" id="PF00782">
    <property type="entry name" value="DSPc"/>
    <property type="match status" value="1"/>
</dbReference>
<dbReference type="InterPro" id="IPR000340">
    <property type="entry name" value="Dual-sp_phosphatase_cat-dom"/>
</dbReference>
<dbReference type="EMBL" id="MU001638">
    <property type="protein sequence ID" value="KAF2481191.1"/>
    <property type="molecule type" value="Genomic_DNA"/>
</dbReference>
<dbReference type="GO" id="GO:0006370">
    <property type="term" value="P:7-methylguanosine mRNA capping"/>
    <property type="evidence" value="ECO:0007669"/>
    <property type="project" value="TreeGrafter"/>
</dbReference>
<gene>
    <name evidence="2" type="ORF">BDY17DRAFT_300857</name>
</gene>
<accession>A0A6A6PNC3</accession>
<dbReference type="InterPro" id="IPR000073">
    <property type="entry name" value="AB_hydrolase_1"/>
</dbReference>
<dbReference type="SUPFAM" id="SSF52799">
    <property type="entry name" value="(Phosphotyrosine protein) phosphatases II"/>
    <property type="match status" value="1"/>
</dbReference>